<evidence type="ECO:0000313" key="3">
    <source>
        <dbReference type="Ensembl" id="ENSCMIP00000026406.1"/>
    </source>
</evidence>
<reference evidence="3" key="4">
    <citation type="submission" date="2025-08" db="UniProtKB">
        <authorList>
            <consortium name="Ensembl"/>
        </authorList>
    </citation>
    <scope>IDENTIFICATION</scope>
</reference>
<feature type="region of interest" description="Disordered" evidence="1">
    <location>
        <begin position="1"/>
        <end position="59"/>
    </location>
</feature>
<dbReference type="PANTHER" id="PTHR11070">
    <property type="entry name" value="UVRD / RECB / PCRA DNA HELICASE FAMILY MEMBER"/>
    <property type="match status" value="1"/>
</dbReference>
<dbReference type="AlphaFoldDB" id="A0A4W3IG15"/>
<name>A0A4W3IG15_CALMI</name>
<reference evidence="3" key="5">
    <citation type="submission" date="2025-09" db="UniProtKB">
        <authorList>
            <consortium name="Ensembl"/>
        </authorList>
    </citation>
    <scope>IDENTIFICATION</scope>
</reference>
<dbReference type="SMART" id="SM00256">
    <property type="entry name" value="FBOX"/>
    <property type="match status" value="1"/>
</dbReference>
<dbReference type="Gene3D" id="3.40.50.300">
    <property type="entry name" value="P-loop containing nucleotide triphosphate hydrolases"/>
    <property type="match status" value="1"/>
</dbReference>
<dbReference type="InterPro" id="IPR027417">
    <property type="entry name" value="P-loop_NTPase"/>
</dbReference>
<dbReference type="InterPro" id="IPR036047">
    <property type="entry name" value="F-box-like_dom_sf"/>
</dbReference>
<dbReference type="PROSITE" id="PS50181">
    <property type="entry name" value="FBOX"/>
    <property type="match status" value="1"/>
</dbReference>
<sequence>MPLGKRRHLTPSDCLSLSNSREGASSLTQPLACGRGERDPNGGLYPRHGKRKPRGARPSCLVQGSWSGIAARSAGCTGGGGREAAPDGPDVIFDPQDLLAGDSPFDACFPPGSPEPGEERCFPRTGIPGQSGNELRDSHVIRRWASQEPGAPRPGVSVTWPALEDEAAAIDPLPDSYFGLLGCARSQPPASGHVGQLPDELLRMIFCLLPAADLYLSLSPVCRQWRQVIRDPAFVPYKKMYYGYRKGEETVVECAGQILNANSITAEDNLCLLNLVKFMASFKHARCVDPEAVLCCLKDHPLFKRSEACVVQRLPDLVQRSGVRVWAVMCVIVLLSISVKDVQRLVTGLRESRSTLPASELSETLSCLATLLFASRERGINLSNSYNNIIYRLVADVEVLTSEQQCILSHEIAPTHVVKIAAFAGTGKTCTLIWYAQQRPHLRFLYVASSESDAVQARSLYTPNVQCVTMDAMAYHYEGYKYQRRKKLIFGDLKPLAVLGMLRERGVGYIRAKLLCRTLSSFFCSADEEISVAHVPEICNNTRGDVQLMEYKEKSVSKLAEDAGRIWRKMVNLRETKTSGYFMTRDGCLKLWQLSKPSLWTFDAIFVDKAEDCSPAILDIVLSQKCGKFLVGDRHQQIHSFSGAGNALCEAPHTHTYCLTQSLRFGPDIAYLAATILEVCKHVRDKTLVGGNGSRGNGVEQMAILCRGVPAAFDEALRLTAGQNPSKIHLIGGLGKFGLDTILDVWMLLKPDEDPKRKEAVIRDPFIRIFSRNGGFRGLKDYVSTAEDEVLGGSIAVVEKYRFRIPGFVQRITEYSVDIPALANVVLGTVHKAKGYEFDTVQMMDDFAKVPGLQLNGHLLSGFSPGKFRCQKK</sequence>
<dbReference type="InterPro" id="IPR000212">
    <property type="entry name" value="DNA_helicase_UvrD/REP"/>
</dbReference>
<reference evidence="4" key="1">
    <citation type="journal article" date="2006" name="Science">
        <title>Ancient noncoding elements conserved in the human genome.</title>
        <authorList>
            <person name="Venkatesh B."/>
            <person name="Kirkness E.F."/>
            <person name="Loh Y.H."/>
            <person name="Halpern A.L."/>
            <person name="Lee A.P."/>
            <person name="Johnson J."/>
            <person name="Dandona N."/>
            <person name="Viswanathan L.D."/>
            <person name="Tay A."/>
            <person name="Venter J.C."/>
            <person name="Strausberg R.L."/>
            <person name="Brenner S."/>
        </authorList>
    </citation>
    <scope>NUCLEOTIDE SEQUENCE [LARGE SCALE GENOMIC DNA]</scope>
</reference>
<evidence type="ECO:0000313" key="4">
    <source>
        <dbReference type="Proteomes" id="UP000314986"/>
    </source>
</evidence>
<dbReference type="InterPro" id="IPR001810">
    <property type="entry name" value="F-box_dom"/>
</dbReference>
<dbReference type="GO" id="GO:0043138">
    <property type="term" value="F:3'-5' DNA helicase activity"/>
    <property type="evidence" value="ECO:0007669"/>
    <property type="project" value="TreeGrafter"/>
</dbReference>
<reference evidence="4" key="3">
    <citation type="journal article" date="2014" name="Nature">
        <title>Elephant shark genome provides unique insights into gnathostome evolution.</title>
        <authorList>
            <consortium name="International Elephant Shark Genome Sequencing Consortium"/>
            <person name="Venkatesh B."/>
            <person name="Lee A.P."/>
            <person name="Ravi V."/>
            <person name="Maurya A.K."/>
            <person name="Lian M.M."/>
            <person name="Swann J.B."/>
            <person name="Ohta Y."/>
            <person name="Flajnik M.F."/>
            <person name="Sutoh Y."/>
            <person name="Kasahara M."/>
            <person name="Hoon S."/>
            <person name="Gangu V."/>
            <person name="Roy S.W."/>
            <person name="Irimia M."/>
            <person name="Korzh V."/>
            <person name="Kondrychyn I."/>
            <person name="Lim Z.W."/>
            <person name="Tay B.H."/>
            <person name="Tohari S."/>
            <person name="Kong K.W."/>
            <person name="Ho S."/>
            <person name="Lorente-Galdos B."/>
            <person name="Quilez J."/>
            <person name="Marques-Bonet T."/>
            <person name="Raney B.J."/>
            <person name="Ingham P.W."/>
            <person name="Tay A."/>
            <person name="Hillier L.W."/>
            <person name="Minx P."/>
            <person name="Boehm T."/>
            <person name="Wilson R.K."/>
            <person name="Brenner S."/>
            <person name="Warren W.C."/>
        </authorList>
    </citation>
    <scope>NUCLEOTIDE SEQUENCE [LARGE SCALE GENOMIC DNA]</scope>
</reference>
<protein>
    <submittedName>
        <fullName evidence="3">F-box DNA helicase 1</fullName>
    </submittedName>
</protein>
<feature type="compositionally biased region" description="Polar residues" evidence="1">
    <location>
        <begin position="13"/>
        <end position="29"/>
    </location>
</feature>
<dbReference type="GO" id="GO:0005634">
    <property type="term" value="C:nucleus"/>
    <property type="evidence" value="ECO:0007669"/>
    <property type="project" value="TreeGrafter"/>
</dbReference>
<proteinExistence type="predicted"/>
<feature type="domain" description="F-box" evidence="2">
    <location>
        <begin position="191"/>
        <end position="240"/>
    </location>
</feature>
<dbReference type="GO" id="GO:0031297">
    <property type="term" value="P:replication fork processing"/>
    <property type="evidence" value="ECO:0007669"/>
    <property type="project" value="TreeGrafter"/>
</dbReference>
<evidence type="ECO:0000256" key="1">
    <source>
        <dbReference type="SAM" id="MobiDB-lite"/>
    </source>
</evidence>
<dbReference type="PANTHER" id="PTHR11070:SF30">
    <property type="entry name" value="F-BOX DNA HELICASE 1"/>
    <property type="match status" value="1"/>
</dbReference>
<keyword evidence="4" id="KW-1185">Reference proteome</keyword>
<dbReference type="GO" id="GO:0003677">
    <property type="term" value="F:DNA binding"/>
    <property type="evidence" value="ECO:0007669"/>
    <property type="project" value="InterPro"/>
</dbReference>
<dbReference type="SUPFAM" id="SSF52540">
    <property type="entry name" value="P-loop containing nucleoside triphosphate hydrolases"/>
    <property type="match status" value="1"/>
</dbReference>
<dbReference type="OMA" id="CERCVWT"/>
<dbReference type="Ensembl" id="ENSCMIT00000026836.1">
    <property type="protein sequence ID" value="ENSCMIP00000026406.1"/>
    <property type="gene ID" value="ENSCMIG00000011573.1"/>
</dbReference>
<dbReference type="SUPFAM" id="SSF81383">
    <property type="entry name" value="F-box domain"/>
    <property type="match status" value="1"/>
</dbReference>
<dbReference type="Gene3D" id="1.20.1280.50">
    <property type="match status" value="1"/>
</dbReference>
<reference evidence="4" key="2">
    <citation type="journal article" date="2007" name="PLoS Biol.">
        <title>Survey sequencing and comparative analysis of the elephant shark (Callorhinchus milii) genome.</title>
        <authorList>
            <person name="Venkatesh B."/>
            <person name="Kirkness E.F."/>
            <person name="Loh Y.H."/>
            <person name="Halpern A.L."/>
            <person name="Lee A.P."/>
            <person name="Johnson J."/>
            <person name="Dandona N."/>
            <person name="Viswanathan L.D."/>
            <person name="Tay A."/>
            <person name="Venter J.C."/>
            <person name="Strausberg R.L."/>
            <person name="Brenner S."/>
        </authorList>
    </citation>
    <scope>NUCLEOTIDE SEQUENCE [LARGE SCALE GENOMIC DNA]</scope>
</reference>
<dbReference type="GO" id="GO:0005524">
    <property type="term" value="F:ATP binding"/>
    <property type="evidence" value="ECO:0007669"/>
    <property type="project" value="InterPro"/>
</dbReference>
<dbReference type="STRING" id="7868.ENSCMIP00000026406"/>
<evidence type="ECO:0000259" key="2">
    <source>
        <dbReference type="PROSITE" id="PS50181"/>
    </source>
</evidence>
<dbReference type="Pfam" id="PF00646">
    <property type="entry name" value="F-box"/>
    <property type="match status" value="1"/>
</dbReference>
<dbReference type="FunCoup" id="A0A4W3IG15">
    <property type="interactions" value="520"/>
</dbReference>
<dbReference type="InParanoid" id="A0A4W3IG15"/>
<dbReference type="GO" id="GO:0000724">
    <property type="term" value="P:double-strand break repair via homologous recombination"/>
    <property type="evidence" value="ECO:0007669"/>
    <property type="project" value="TreeGrafter"/>
</dbReference>
<dbReference type="CDD" id="cd22095">
    <property type="entry name" value="F-box_FBXO18"/>
    <property type="match status" value="1"/>
</dbReference>
<organism evidence="3 4">
    <name type="scientific">Callorhinchus milii</name>
    <name type="common">Ghost shark</name>
    <dbReference type="NCBI Taxonomy" id="7868"/>
    <lineage>
        <taxon>Eukaryota</taxon>
        <taxon>Metazoa</taxon>
        <taxon>Chordata</taxon>
        <taxon>Craniata</taxon>
        <taxon>Vertebrata</taxon>
        <taxon>Chondrichthyes</taxon>
        <taxon>Holocephali</taxon>
        <taxon>Chimaeriformes</taxon>
        <taxon>Callorhinchidae</taxon>
        <taxon>Callorhinchus</taxon>
    </lineage>
</organism>
<accession>A0A4W3IG15</accession>
<dbReference type="GeneTree" id="ENSGT00390000011669"/>
<dbReference type="Proteomes" id="UP000314986">
    <property type="component" value="Unassembled WGS sequence"/>
</dbReference>